<proteinExistence type="predicted"/>
<dbReference type="Proteomes" id="UP001359559">
    <property type="component" value="Unassembled WGS sequence"/>
</dbReference>
<sequence length="195" mass="22949">MHLTTMEFLPSILLFFFSFFFTFSSARLPSNSFSLSQQQQQHNLVDPEPTSLIRWEPEISRPTPETIESIMNNPQKIEPSKNNRLPFAVFSFDPRIPRRPLPLPFRHGHRCHHYKPWVPRPEKLNARTVRHSQIPGGILMRFGSVEPMLRLRGLNIEKGELLLGFKEPHQHHQPQSQIKKDVGFKLMKRIRKFLI</sequence>
<dbReference type="EMBL" id="JAYKXN010000002">
    <property type="protein sequence ID" value="KAK7308942.1"/>
    <property type="molecule type" value="Genomic_DNA"/>
</dbReference>
<dbReference type="AlphaFoldDB" id="A0AAN9PSY1"/>
<name>A0AAN9PSY1_CLITE</name>
<comment type="caution">
    <text evidence="1">The sequence shown here is derived from an EMBL/GenBank/DDBJ whole genome shotgun (WGS) entry which is preliminary data.</text>
</comment>
<evidence type="ECO:0000313" key="1">
    <source>
        <dbReference type="EMBL" id="KAK7308942.1"/>
    </source>
</evidence>
<protein>
    <submittedName>
        <fullName evidence="1">Uncharacterized protein</fullName>
    </submittedName>
</protein>
<keyword evidence="2" id="KW-1185">Reference proteome</keyword>
<accession>A0AAN9PSY1</accession>
<evidence type="ECO:0000313" key="2">
    <source>
        <dbReference type="Proteomes" id="UP001359559"/>
    </source>
</evidence>
<reference evidence="1 2" key="1">
    <citation type="submission" date="2024-01" db="EMBL/GenBank/DDBJ databases">
        <title>The genomes of 5 underutilized Papilionoideae crops provide insights into root nodulation and disease resistance.</title>
        <authorList>
            <person name="Yuan L."/>
        </authorList>
    </citation>
    <scope>NUCLEOTIDE SEQUENCE [LARGE SCALE GENOMIC DNA]</scope>
    <source>
        <strain evidence="1">LY-2023</strain>
        <tissue evidence="1">Leaf</tissue>
    </source>
</reference>
<organism evidence="1 2">
    <name type="scientific">Clitoria ternatea</name>
    <name type="common">Butterfly pea</name>
    <dbReference type="NCBI Taxonomy" id="43366"/>
    <lineage>
        <taxon>Eukaryota</taxon>
        <taxon>Viridiplantae</taxon>
        <taxon>Streptophyta</taxon>
        <taxon>Embryophyta</taxon>
        <taxon>Tracheophyta</taxon>
        <taxon>Spermatophyta</taxon>
        <taxon>Magnoliopsida</taxon>
        <taxon>eudicotyledons</taxon>
        <taxon>Gunneridae</taxon>
        <taxon>Pentapetalae</taxon>
        <taxon>rosids</taxon>
        <taxon>fabids</taxon>
        <taxon>Fabales</taxon>
        <taxon>Fabaceae</taxon>
        <taxon>Papilionoideae</taxon>
        <taxon>50 kb inversion clade</taxon>
        <taxon>NPAAA clade</taxon>
        <taxon>indigoferoid/millettioid clade</taxon>
        <taxon>Phaseoleae</taxon>
        <taxon>Clitoria</taxon>
    </lineage>
</organism>
<gene>
    <name evidence="1" type="ORF">RJT34_05292</name>
</gene>